<dbReference type="InterPro" id="IPR036397">
    <property type="entry name" value="RNaseH_sf"/>
</dbReference>
<proteinExistence type="predicted"/>
<dbReference type="RefSeq" id="WP_175278525.1">
    <property type="nucleotide sequence ID" value="NZ_CP054836.1"/>
</dbReference>
<name>A0A6N1VLD2_9HYPH</name>
<dbReference type="PANTHER" id="PTHR46889:SF4">
    <property type="entry name" value="TRANSPOSASE INSO FOR INSERTION SEQUENCE ELEMENT IS911B-RELATED"/>
    <property type="match status" value="1"/>
</dbReference>
<dbReference type="SUPFAM" id="SSF53098">
    <property type="entry name" value="Ribonuclease H-like"/>
    <property type="match status" value="1"/>
</dbReference>
<dbReference type="Gene3D" id="3.30.420.10">
    <property type="entry name" value="Ribonuclease H-like superfamily/Ribonuclease H"/>
    <property type="match status" value="1"/>
</dbReference>
<dbReference type="KEGG" id="orm:HTY61_11325"/>
<dbReference type="PROSITE" id="PS50994">
    <property type="entry name" value="INTEGRASE"/>
    <property type="match status" value="1"/>
</dbReference>
<keyword evidence="4" id="KW-1185">Reference proteome</keyword>
<dbReference type="GO" id="GO:0003676">
    <property type="term" value="F:nucleic acid binding"/>
    <property type="evidence" value="ECO:0007669"/>
    <property type="project" value="InterPro"/>
</dbReference>
<dbReference type="Pfam" id="PF00665">
    <property type="entry name" value="rve"/>
    <property type="match status" value="1"/>
</dbReference>
<dbReference type="PANTHER" id="PTHR46889">
    <property type="entry name" value="TRANSPOSASE INSF FOR INSERTION SEQUENCE IS3B-RELATED"/>
    <property type="match status" value="1"/>
</dbReference>
<accession>A0A6N1VLD2</accession>
<reference evidence="3 4" key="1">
    <citation type="submission" date="2020-06" db="EMBL/GenBank/DDBJ databases">
        <title>Oricola thermophila sp. nov. isolated from a tidal sediments.</title>
        <authorList>
            <person name="Kwon K.K."/>
            <person name="Yang S.-H."/>
            <person name="Park M.-J."/>
        </authorList>
    </citation>
    <scope>NUCLEOTIDE SEQUENCE [LARGE SCALE GENOMIC DNA]</scope>
    <source>
        <strain evidence="3 4">MEBiC13590</strain>
    </source>
</reference>
<dbReference type="AlphaFoldDB" id="A0A6N1VLD2"/>
<evidence type="ECO:0000259" key="2">
    <source>
        <dbReference type="PROSITE" id="PS50994"/>
    </source>
</evidence>
<dbReference type="Proteomes" id="UP000509367">
    <property type="component" value="Chromosome"/>
</dbReference>
<sequence>MSATSVGPVPRAASRTLARRRDVDAPNRTWATNNTYIRTRKSFACLAMFIDLFSRLVVGWSLQSWQTTHVVLQVLLMAVRRRKPRSKVLIHTYEGA</sequence>
<dbReference type="GO" id="GO:0015074">
    <property type="term" value="P:DNA integration"/>
    <property type="evidence" value="ECO:0007669"/>
    <property type="project" value="InterPro"/>
</dbReference>
<protein>
    <submittedName>
        <fullName evidence="3">DDE-type integrase/transposase/recombinase</fullName>
    </submittedName>
</protein>
<evidence type="ECO:0000256" key="1">
    <source>
        <dbReference type="SAM" id="MobiDB-lite"/>
    </source>
</evidence>
<organism evidence="3 4">
    <name type="scientific">Oricola thermophila</name>
    <dbReference type="NCBI Taxonomy" id="2742145"/>
    <lineage>
        <taxon>Bacteria</taxon>
        <taxon>Pseudomonadati</taxon>
        <taxon>Pseudomonadota</taxon>
        <taxon>Alphaproteobacteria</taxon>
        <taxon>Hyphomicrobiales</taxon>
        <taxon>Ahrensiaceae</taxon>
        <taxon>Oricola</taxon>
    </lineage>
</organism>
<evidence type="ECO:0000313" key="3">
    <source>
        <dbReference type="EMBL" id="QKV20635.1"/>
    </source>
</evidence>
<evidence type="ECO:0000313" key="4">
    <source>
        <dbReference type="Proteomes" id="UP000509367"/>
    </source>
</evidence>
<dbReference type="EMBL" id="CP054836">
    <property type="protein sequence ID" value="QKV20635.1"/>
    <property type="molecule type" value="Genomic_DNA"/>
</dbReference>
<feature type="region of interest" description="Disordered" evidence="1">
    <location>
        <begin position="1"/>
        <end position="20"/>
    </location>
</feature>
<feature type="domain" description="Integrase catalytic" evidence="2">
    <location>
        <begin position="22"/>
        <end position="96"/>
    </location>
</feature>
<dbReference type="InterPro" id="IPR012337">
    <property type="entry name" value="RNaseH-like_sf"/>
</dbReference>
<dbReference type="InterPro" id="IPR001584">
    <property type="entry name" value="Integrase_cat-core"/>
</dbReference>
<dbReference type="InterPro" id="IPR050900">
    <property type="entry name" value="Transposase_IS3/IS150/IS904"/>
</dbReference>
<gene>
    <name evidence="3" type="ORF">HTY61_11325</name>
</gene>